<dbReference type="GO" id="GO:0006890">
    <property type="term" value="P:retrograde vesicle-mediated transport, Golgi to endoplasmic reticulum"/>
    <property type="evidence" value="ECO:0007669"/>
    <property type="project" value="TreeGrafter"/>
</dbReference>
<dbReference type="InterPro" id="IPR012936">
    <property type="entry name" value="Erv_C"/>
</dbReference>
<dbReference type="OrthoDB" id="5541786at2759"/>
<feature type="domain" description="Endoplasmic reticulum vesicle transporter C-terminal" evidence="6">
    <location>
        <begin position="139"/>
        <end position="303"/>
    </location>
</feature>
<feature type="domain" description="Endoplasmic reticulum vesicle transporter N-terminal" evidence="7">
    <location>
        <begin position="8"/>
        <end position="95"/>
    </location>
</feature>
<dbReference type="GO" id="GO:0006888">
    <property type="term" value="P:endoplasmic reticulum to Golgi vesicle-mediated transport"/>
    <property type="evidence" value="ECO:0007669"/>
    <property type="project" value="TreeGrafter"/>
</dbReference>
<organism evidence="8">
    <name type="scientific">Lichtheimia ramosa</name>
    <dbReference type="NCBI Taxonomy" id="688394"/>
    <lineage>
        <taxon>Eukaryota</taxon>
        <taxon>Fungi</taxon>
        <taxon>Fungi incertae sedis</taxon>
        <taxon>Mucoromycota</taxon>
        <taxon>Mucoromycotina</taxon>
        <taxon>Mucoromycetes</taxon>
        <taxon>Mucorales</taxon>
        <taxon>Lichtheimiaceae</taxon>
        <taxon>Lichtheimia</taxon>
    </lineage>
</organism>
<evidence type="ECO:0000256" key="2">
    <source>
        <dbReference type="ARBA" id="ARBA00022692"/>
    </source>
</evidence>
<protein>
    <recommendedName>
        <fullName evidence="9">Endoplasmic reticulum vesicle transporter C-terminal domain-containing protein</fullName>
    </recommendedName>
</protein>
<dbReference type="GO" id="GO:0030134">
    <property type="term" value="C:COPII-coated ER to Golgi transport vesicle"/>
    <property type="evidence" value="ECO:0007669"/>
    <property type="project" value="TreeGrafter"/>
</dbReference>
<dbReference type="EMBL" id="LK023368">
    <property type="protein sequence ID" value="CDS12706.1"/>
    <property type="molecule type" value="Genomic_DNA"/>
</dbReference>
<keyword evidence="3 5" id="KW-1133">Transmembrane helix</keyword>
<evidence type="ECO:0000313" key="8">
    <source>
        <dbReference type="EMBL" id="CDS12706.1"/>
    </source>
</evidence>
<dbReference type="InterPro" id="IPR045888">
    <property type="entry name" value="Erv"/>
</dbReference>
<dbReference type="PANTHER" id="PTHR10984:SF81">
    <property type="entry name" value="ER-DERIVED VESICLES PROTEIN ERV41"/>
    <property type="match status" value="1"/>
</dbReference>
<evidence type="ECO:0008006" key="9">
    <source>
        <dbReference type="Google" id="ProtNLM"/>
    </source>
</evidence>
<dbReference type="GO" id="GO:0000139">
    <property type="term" value="C:Golgi membrane"/>
    <property type="evidence" value="ECO:0007669"/>
    <property type="project" value="TreeGrafter"/>
</dbReference>
<evidence type="ECO:0000259" key="7">
    <source>
        <dbReference type="Pfam" id="PF13850"/>
    </source>
</evidence>
<gene>
    <name evidence="8" type="ORF">LRAMOSA04892</name>
</gene>
<evidence type="ECO:0000256" key="3">
    <source>
        <dbReference type="ARBA" id="ARBA00022989"/>
    </source>
</evidence>
<dbReference type="PANTHER" id="PTHR10984">
    <property type="entry name" value="ENDOPLASMIC RETICULUM-GOLGI INTERMEDIATE COMPARTMENT PROTEIN"/>
    <property type="match status" value="1"/>
</dbReference>
<dbReference type="Pfam" id="PF13850">
    <property type="entry name" value="ERGIC_N"/>
    <property type="match status" value="1"/>
</dbReference>
<sequence length="332" mass="37253">MTLAQKIAQLDVFPKVDVDNQARSEKGGLLTVLLGCFLALLTLSEFSDYRRVRTNYQFLVDPTIEQGIQINMDLTVAMPCNVLLVHVYDASGQQMHLTENLKMVPAEFSTNREDQKKALDSRYLQEVVKAASGKPYDEKIAAEMGACRILGSIYASKIAANLHITSRGHGYHSHSHTDHSLLNFTHRIDELSFGKYYPNAINPLDNSIEVSDSHFEAFQYFLSIVPTTYIDRQKDVIITNQYAVTDSRKAAPDDRPTNMVPGIFFKYDIEPISVQISESRQSFIHFIVRLCGIVGGSVVTVGFIYRTIKLILTGGKEDPNLYAPAHNLMRSV</sequence>
<feature type="transmembrane region" description="Helical" evidence="5">
    <location>
        <begin position="27"/>
        <end position="46"/>
    </location>
</feature>
<dbReference type="AlphaFoldDB" id="A0A077WYN0"/>
<evidence type="ECO:0000256" key="4">
    <source>
        <dbReference type="ARBA" id="ARBA00023136"/>
    </source>
</evidence>
<name>A0A077WYN0_9FUNG</name>
<evidence type="ECO:0000256" key="5">
    <source>
        <dbReference type="SAM" id="Phobius"/>
    </source>
</evidence>
<dbReference type="InterPro" id="IPR039542">
    <property type="entry name" value="Erv_N"/>
</dbReference>
<dbReference type="Pfam" id="PF07970">
    <property type="entry name" value="COPIIcoated_ERV"/>
    <property type="match status" value="1"/>
</dbReference>
<proteinExistence type="predicted"/>
<accession>A0A077WYN0</accession>
<dbReference type="GO" id="GO:0005789">
    <property type="term" value="C:endoplasmic reticulum membrane"/>
    <property type="evidence" value="ECO:0007669"/>
    <property type="project" value="TreeGrafter"/>
</dbReference>
<comment type="subcellular location">
    <subcellularLocation>
        <location evidence="1">Membrane</location>
    </subcellularLocation>
</comment>
<evidence type="ECO:0000259" key="6">
    <source>
        <dbReference type="Pfam" id="PF07970"/>
    </source>
</evidence>
<feature type="transmembrane region" description="Helical" evidence="5">
    <location>
        <begin position="286"/>
        <end position="305"/>
    </location>
</feature>
<keyword evidence="2 5" id="KW-0812">Transmembrane</keyword>
<reference evidence="8" key="1">
    <citation type="journal article" date="2014" name="Genome Announc.">
        <title>De novo whole-genome sequence and genome annotation of Lichtheimia ramosa.</title>
        <authorList>
            <person name="Linde J."/>
            <person name="Schwartze V."/>
            <person name="Binder U."/>
            <person name="Lass-Florl C."/>
            <person name="Voigt K."/>
            <person name="Horn F."/>
        </authorList>
    </citation>
    <scope>NUCLEOTIDE SEQUENCE</scope>
    <source>
        <strain evidence="8">JMRC FSU:6197</strain>
    </source>
</reference>
<evidence type="ECO:0000256" key="1">
    <source>
        <dbReference type="ARBA" id="ARBA00004370"/>
    </source>
</evidence>
<keyword evidence="4 5" id="KW-0472">Membrane</keyword>